<dbReference type="AlphaFoldDB" id="A0A429XSN2"/>
<evidence type="ECO:0000256" key="11">
    <source>
        <dbReference type="ARBA" id="ARBA00022840"/>
    </source>
</evidence>
<keyword evidence="19" id="KW-0969">Cilium</keyword>
<evidence type="ECO:0000256" key="16">
    <source>
        <dbReference type="ARBA" id="ARBA00023310"/>
    </source>
</evidence>
<dbReference type="InterPro" id="IPR050053">
    <property type="entry name" value="ATPase_alpha/beta_chains"/>
</dbReference>
<evidence type="ECO:0000256" key="14">
    <source>
        <dbReference type="ARBA" id="ARBA00023065"/>
    </source>
</evidence>
<evidence type="ECO:0000256" key="7">
    <source>
        <dbReference type="ARBA" id="ARBA00022490"/>
    </source>
</evidence>
<dbReference type="GO" id="GO:0016887">
    <property type="term" value="F:ATP hydrolysis activity"/>
    <property type="evidence" value="ECO:0007669"/>
    <property type="project" value="InterPro"/>
</dbReference>
<dbReference type="InterPro" id="IPR040627">
    <property type="entry name" value="T3SS_ATPase_C"/>
</dbReference>
<evidence type="ECO:0000256" key="5">
    <source>
        <dbReference type="ARBA" id="ARBA00020580"/>
    </source>
</evidence>
<dbReference type="EC" id="7.1.2.2" evidence="4"/>
<dbReference type="GO" id="GO:0009288">
    <property type="term" value="C:bacterial-type flagellum"/>
    <property type="evidence" value="ECO:0007669"/>
    <property type="project" value="InterPro"/>
</dbReference>
<evidence type="ECO:0000256" key="12">
    <source>
        <dbReference type="ARBA" id="ARBA00022927"/>
    </source>
</evidence>
<dbReference type="InterPro" id="IPR027417">
    <property type="entry name" value="P-loop_NTPase"/>
</dbReference>
<dbReference type="NCBIfam" id="TIGR01026">
    <property type="entry name" value="fliI_yscN"/>
    <property type="match status" value="1"/>
</dbReference>
<keyword evidence="12" id="KW-0653">Protein transport</keyword>
<comment type="subcellular location">
    <subcellularLocation>
        <location evidence="2">Cytoplasm</location>
    </subcellularLocation>
</comment>
<accession>A0A429XSN2</accession>
<keyword evidence="7" id="KW-0963">Cytoplasm</keyword>
<dbReference type="InterPro" id="IPR000194">
    <property type="entry name" value="ATPase_F1/V1/A1_a/bsu_nucl-bd"/>
</dbReference>
<comment type="function">
    <text evidence="1">Probable catalytic subunit of a protein translocase for flagellum-specific export, or a proton translocase involved in local circuits at the flagellum.</text>
</comment>
<dbReference type="CDD" id="cd01136">
    <property type="entry name" value="ATPase_flagellum-secretory_path_III"/>
    <property type="match status" value="1"/>
</dbReference>
<evidence type="ECO:0000256" key="1">
    <source>
        <dbReference type="ARBA" id="ARBA00003290"/>
    </source>
</evidence>
<keyword evidence="19" id="KW-0966">Cell projection</keyword>
<evidence type="ECO:0000256" key="2">
    <source>
        <dbReference type="ARBA" id="ARBA00004496"/>
    </source>
</evidence>
<dbReference type="EMBL" id="RXFM01000017">
    <property type="protein sequence ID" value="RST70065.1"/>
    <property type="molecule type" value="Genomic_DNA"/>
</dbReference>
<keyword evidence="11" id="KW-0067">ATP-binding</keyword>
<dbReference type="GO" id="GO:0005524">
    <property type="term" value="F:ATP binding"/>
    <property type="evidence" value="ECO:0007669"/>
    <property type="project" value="UniProtKB-KW"/>
</dbReference>
<evidence type="ECO:0000256" key="3">
    <source>
        <dbReference type="ARBA" id="ARBA00008936"/>
    </source>
</evidence>
<comment type="similarity">
    <text evidence="3">Belongs to the ATPase alpha/beta chains family.</text>
</comment>
<keyword evidence="14" id="KW-0406">Ion transport</keyword>
<dbReference type="Pfam" id="PF02874">
    <property type="entry name" value="ATP-synt_ab_N"/>
    <property type="match status" value="1"/>
</dbReference>
<evidence type="ECO:0000313" key="19">
    <source>
        <dbReference type="EMBL" id="RST70065.1"/>
    </source>
</evidence>
<gene>
    <name evidence="19" type="primary">fliI</name>
    <name evidence="19" type="ORF">EIC27_01960</name>
</gene>
<dbReference type="GO" id="GO:0008564">
    <property type="term" value="F:protein-exporting ATPase activity"/>
    <property type="evidence" value="ECO:0007669"/>
    <property type="project" value="UniProtKB-EC"/>
</dbReference>
<dbReference type="PROSITE" id="PS00152">
    <property type="entry name" value="ATPASE_ALPHA_BETA"/>
    <property type="match status" value="1"/>
</dbReference>
<dbReference type="GO" id="GO:0030254">
    <property type="term" value="P:protein secretion by the type III secretion system"/>
    <property type="evidence" value="ECO:0007669"/>
    <property type="project" value="InterPro"/>
</dbReference>
<evidence type="ECO:0000256" key="6">
    <source>
        <dbReference type="ARBA" id="ARBA00022448"/>
    </source>
</evidence>
<evidence type="ECO:0000256" key="15">
    <source>
        <dbReference type="ARBA" id="ARBA00023225"/>
    </source>
</evidence>
<proteinExistence type="inferred from homology"/>
<evidence type="ECO:0000256" key="17">
    <source>
        <dbReference type="ARBA" id="ARBA00034006"/>
    </source>
</evidence>
<dbReference type="InterPro" id="IPR004100">
    <property type="entry name" value="ATPase_F1/V1/A1_a/bsu_N"/>
</dbReference>
<dbReference type="Pfam" id="PF00006">
    <property type="entry name" value="ATP-synt_ab"/>
    <property type="match status" value="1"/>
</dbReference>
<dbReference type="GO" id="GO:0005737">
    <property type="term" value="C:cytoplasm"/>
    <property type="evidence" value="ECO:0007669"/>
    <property type="project" value="UniProtKB-SubCell"/>
</dbReference>
<dbReference type="FunFam" id="3.40.50.12240:FF:000002">
    <property type="entry name" value="Flagellum-specific ATP synthase FliI"/>
    <property type="match status" value="1"/>
</dbReference>
<evidence type="ECO:0000256" key="8">
    <source>
        <dbReference type="ARBA" id="ARBA00022741"/>
    </source>
</evidence>
<evidence type="ECO:0000256" key="4">
    <source>
        <dbReference type="ARBA" id="ARBA00012473"/>
    </source>
</evidence>
<dbReference type="OrthoDB" id="9801639at2"/>
<evidence type="ECO:0000259" key="18">
    <source>
        <dbReference type="SMART" id="SM00382"/>
    </source>
</evidence>
<dbReference type="InterPro" id="IPR005714">
    <property type="entry name" value="ATPase_T3SS_FliI/YscN"/>
</dbReference>
<dbReference type="InterPro" id="IPR020003">
    <property type="entry name" value="ATPase_a/bsu_AS"/>
</dbReference>
<dbReference type="InterPro" id="IPR003593">
    <property type="entry name" value="AAA+_ATPase"/>
</dbReference>
<dbReference type="SUPFAM" id="SSF52540">
    <property type="entry name" value="P-loop containing nucleoside triphosphate hydrolases"/>
    <property type="match status" value="1"/>
</dbReference>
<dbReference type="GO" id="GO:0030257">
    <property type="term" value="C:type III protein secretion system complex"/>
    <property type="evidence" value="ECO:0007669"/>
    <property type="project" value="InterPro"/>
</dbReference>
<dbReference type="RefSeq" id="WP_126044477.1">
    <property type="nucleotide sequence ID" value="NZ_RXFM01000017.1"/>
</dbReference>
<keyword evidence="10" id="KW-1005">Bacterial flagellum biogenesis</keyword>
<keyword evidence="20" id="KW-1185">Reference proteome</keyword>
<keyword evidence="9" id="KW-0375">Hydrogen ion transport</keyword>
<comment type="catalytic activity">
    <reaction evidence="17">
        <text>ATP + H2O + cellular proteinSide 1 = ADP + phosphate + cellular proteinSide 2.</text>
        <dbReference type="EC" id="7.4.2.8"/>
    </reaction>
</comment>
<dbReference type="PANTHER" id="PTHR15184">
    <property type="entry name" value="ATP SYNTHASE"/>
    <property type="match status" value="1"/>
</dbReference>
<keyword evidence="6" id="KW-0813">Transport</keyword>
<dbReference type="Gene3D" id="3.40.50.12240">
    <property type="match status" value="1"/>
</dbReference>
<dbReference type="GO" id="GO:0046933">
    <property type="term" value="F:proton-transporting ATP synthase activity, rotational mechanism"/>
    <property type="evidence" value="ECO:0007669"/>
    <property type="project" value="TreeGrafter"/>
</dbReference>
<keyword evidence="15" id="KW-1006">Bacterial flagellum protein export</keyword>
<reference evidence="20" key="1">
    <citation type="submission" date="2018-11" db="EMBL/GenBank/DDBJ databases">
        <title>Phylogenetic, genomic, and biogeographic characterization of a novel and ubiquitous marine invertebrate-associated Rickettsiales parasite, Candidatus Marinoinvertebrata rohwerii, gen. nov., sp. nov.</title>
        <authorList>
            <person name="Klinges J.G."/>
            <person name="Rosales S.M."/>
            <person name="Mcminds R."/>
            <person name="Shaver E.C."/>
            <person name="Shantz A."/>
            <person name="Peters E.C."/>
            <person name="Burkepile D.E."/>
            <person name="Silliman B.R."/>
            <person name="Vega Thurber R.L."/>
        </authorList>
    </citation>
    <scope>NUCLEOTIDE SEQUENCE [LARGE SCALE GENOMIC DNA]</scope>
    <source>
        <strain evidence="20">a_cerv_44</strain>
    </source>
</reference>
<evidence type="ECO:0000313" key="20">
    <source>
        <dbReference type="Proteomes" id="UP000279470"/>
    </source>
</evidence>
<dbReference type="SMART" id="SM00382">
    <property type="entry name" value="AAA"/>
    <property type="match status" value="1"/>
</dbReference>
<dbReference type="NCBIfam" id="TIGR03498">
    <property type="entry name" value="FliI_clade3"/>
    <property type="match status" value="1"/>
</dbReference>
<dbReference type="Proteomes" id="UP000279470">
    <property type="component" value="Unassembled WGS sequence"/>
</dbReference>
<dbReference type="GO" id="GO:0044781">
    <property type="term" value="P:bacterial-type flagellum organization"/>
    <property type="evidence" value="ECO:0007669"/>
    <property type="project" value="UniProtKB-KW"/>
</dbReference>
<keyword evidence="13" id="KW-1278">Translocase</keyword>
<keyword evidence="16" id="KW-0066">ATP synthesis</keyword>
<evidence type="ECO:0000256" key="10">
    <source>
        <dbReference type="ARBA" id="ARBA00022795"/>
    </source>
</evidence>
<evidence type="ECO:0000256" key="9">
    <source>
        <dbReference type="ARBA" id="ARBA00022781"/>
    </source>
</evidence>
<keyword evidence="8" id="KW-0547">Nucleotide-binding</keyword>
<dbReference type="InterPro" id="IPR022426">
    <property type="entry name" value="FliI_clade3"/>
</dbReference>
<organism evidence="19 20">
    <name type="scientific">Candidatus Aquarickettsia rohweri</name>
    <dbReference type="NCBI Taxonomy" id="2602574"/>
    <lineage>
        <taxon>Bacteria</taxon>
        <taxon>Pseudomonadati</taxon>
        <taxon>Pseudomonadota</taxon>
        <taxon>Alphaproteobacteria</taxon>
        <taxon>Rickettsiales</taxon>
        <taxon>Candidatus Midichloriaceae</taxon>
        <taxon>Candidatus Aquarickettsia</taxon>
    </lineage>
</organism>
<sequence>MSNILRSIINEIELIPEFQVIGKVCSVRGLLIEVLGIEFVVSIGSKCKIINKNNIEVFAEIVGIKEEKALLMTYESAEGVGVGSEIHVIAHDQSIYPSKNWLGRVINAFGEPIDEKGPLINGNIAYRLHNSPPKAHLRKRVGAKMDMGIRSINTFLSCCYGQRMGIFSGSGVGKSMMISMLTKYSDADVKIIGLIGERGREVQEFLEDYLGEEGLSKAVVIVSTSDESALKRKQAAYLTMALCDYYRDQGKQVLCMMDSVTRFAMAQREIGLSIREPPTTKGYTPSVFSELPKLLERAGPGIKGEGDVTAFFSVLVEGDDHNEPIADAVRGILDGHIVLSRKIAGRGIYPAIDVLNSISRTMPKCNTEYENKVVNRARSLISQYTDMEDMIRIGAYKSGSDPQVDEAIKYIDAINKFISQNYDEKDNLRDSYSKLVKAIDFDEKVDNGEKTNLIK</sequence>
<dbReference type="PANTHER" id="PTHR15184:SF9">
    <property type="entry name" value="SPI-1 TYPE 3 SECRETION SYSTEM ATPASE"/>
    <property type="match status" value="1"/>
</dbReference>
<comment type="caution">
    <text evidence="19">The sequence shown here is derived from an EMBL/GenBank/DDBJ whole genome shotgun (WGS) entry which is preliminary data.</text>
</comment>
<feature type="domain" description="AAA+ ATPase" evidence="18">
    <location>
        <begin position="160"/>
        <end position="344"/>
    </location>
</feature>
<protein>
    <recommendedName>
        <fullName evidence="5">Flagellum-specific ATP synthase</fullName>
        <ecNumber evidence="4">7.1.2.2</ecNumber>
    </recommendedName>
</protein>
<dbReference type="Pfam" id="PF18269">
    <property type="entry name" value="T3SS_ATPase_C"/>
    <property type="match status" value="1"/>
</dbReference>
<evidence type="ECO:0000256" key="13">
    <source>
        <dbReference type="ARBA" id="ARBA00022967"/>
    </source>
</evidence>
<name>A0A429XSN2_9RICK</name>
<keyword evidence="19" id="KW-0282">Flagellum</keyword>